<dbReference type="EMBL" id="MN740504">
    <property type="protein sequence ID" value="QHU30270.1"/>
    <property type="molecule type" value="Genomic_DNA"/>
</dbReference>
<dbReference type="AlphaFoldDB" id="A0A6C0LIL2"/>
<protein>
    <submittedName>
        <fullName evidence="1">Uncharacterized protein</fullName>
    </submittedName>
</protein>
<organism evidence="1">
    <name type="scientific">viral metagenome</name>
    <dbReference type="NCBI Taxonomy" id="1070528"/>
    <lineage>
        <taxon>unclassified sequences</taxon>
        <taxon>metagenomes</taxon>
        <taxon>organismal metagenomes</taxon>
    </lineage>
</organism>
<proteinExistence type="predicted"/>
<accession>A0A6C0LIL2</accession>
<name>A0A6C0LIL2_9ZZZZ</name>
<dbReference type="InterPro" id="IPR043918">
    <property type="entry name" value="DUF5760"/>
</dbReference>
<evidence type="ECO:0000313" key="1">
    <source>
        <dbReference type="EMBL" id="QHU30270.1"/>
    </source>
</evidence>
<reference evidence="1" key="1">
    <citation type="journal article" date="2020" name="Nature">
        <title>Giant virus diversity and host interactions through global metagenomics.</title>
        <authorList>
            <person name="Schulz F."/>
            <person name="Roux S."/>
            <person name="Paez-Espino D."/>
            <person name="Jungbluth S."/>
            <person name="Walsh D.A."/>
            <person name="Denef V.J."/>
            <person name="McMahon K.D."/>
            <person name="Konstantinidis K.T."/>
            <person name="Eloe-Fadrosh E.A."/>
            <person name="Kyrpides N.C."/>
            <person name="Woyke T."/>
        </authorList>
    </citation>
    <scope>NUCLEOTIDE SEQUENCE</scope>
    <source>
        <strain evidence="1">GVMAG-M-3300027833-11</strain>
    </source>
</reference>
<sequence length="120" mass="13951">MAQTKEELVAVVREWVTLETEIKTLQKHIKERRSRKKELTGALVNTMKSNEIDCFDISDGKIIYSQNKVKAPVSKKHLLSCLSDYFKKSNDPSAAQEMTKYILESRDTKMKDNIRFKEPK</sequence>
<dbReference type="Pfam" id="PF19064">
    <property type="entry name" value="DUF5760"/>
    <property type="match status" value="1"/>
</dbReference>